<reference evidence="2" key="1">
    <citation type="submission" date="2023-11" db="EMBL/GenBank/DDBJ databases">
        <title>Genome assemblies of two species of porcelain crab, Petrolisthes cinctipes and Petrolisthes manimaculis (Anomura: Porcellanidae).</title>
        <authorList>
            <person name="Angst P."/>
        </authorList>
    </citation>
    <scope>NUCLEOTIDE SEQUENCE</scope>
    <source>
        <strain evidence="2">PB745_02</strain>
        <tissue evidence="2">Gill</tissue>
    </source>
</reference>
<feature type="region of interest" description="Disordered" evidence="1">
    <location>
        <begin position="335"/>
        <end position="363"/>
    </location>
</feature>
<feature type="compositionally biased region" description="Acidic residues" evidence="1">
    <location>
        <begin position="789"/>
        <end position="798"/>
    </location>
</feature>
<accession>A0AAE1QBL5</accession>
<feature type="compositionally biased region" description="Polar residues" evidence="1">
    <location>
        <begin position="16"/>
        <end position="30"/>
    </location>
</feature>
<feature type="compositionally biased region" description="Polar residues" evidence="1">
    <location>
        <begin position="288"/>
        <end position="303"/>
    </location>
</feature>
<evidence type="ECO:0000313" key="2">
    <source>
        <dbReference type="EMBL" id="KAK4323844.1"/>
    </source>
</evidence>
<dbReference type="EMBL" id="JAWZYT010000409">
    <property type="protein sequence ID" value="KAK4323844.1"/>
    <property type="molecule type" value="Genomic_DNA"/>
</dbReference>
<sequence length="876" mass="96864">MIEDSSGVSGRVKGKTSVSTVLQDVESASSVPVRRTRMATRTATNLQPPTENSPHEAESTSNSTSPILARKILPLHGGRLSRQKVSDCAELDKENKNAVRGKQNKQHKVVAPLNERRNQVLVQENENKSVPQKRNEAIDNEKTFPAPTPTPVTQPPTRRSSRNKNVNAPKLLQASSDQKSMRNKTNKTPLKKSQDRKEPDGKEVSKNVNEVCPLEEVLSVAQPSTMSVGKRDGRKKSPVLKEMRLIIPKIDDQSANAGVRCSGRKRGPTATCKKAALNKNDKTKSNREQNVSTNQGDGQTQPAVRSRGNFAVPKIPSPIHPGKLKRGRMLTTLKNSPSEVPQRKTKAPVWAGLKPLPTPGKRQSMRLGQSAYEFPDSPSKEGVKKKVVRKRYPKKQKKFKSFSKMTLLTTDPDFMHQFQRVKCRSDSQQSCSTADISSISSIRGLHEFTQDTGASIMDEEEFSADSIPSDDENIFEGFGGETVSSYVQPDENVFEGFEGETASSFVQPKPQLAKSSMPMTSITALPTPALSKHISKYIGGSSTPRLDNPNTSQELSTIQAPVSVNEDIALCFGFESESESELGELTLSPVRRSGLQHSLEVTGTSDVDSHSTTQVSRYCLGTVRQSNKNNVSVTRPVLGQKKLPMADVLTKSKLQKSLLERSVRKRGTLEKENSKPNCYTGRTRNKLHRTNIPIANITENTSCEEAETSVLFDDEEVLEHFTSSSIAQNSQCTQSFLSPAKGQATRRPVCPSPEKTFVKAPRKSYNRAELQELRKTFIKACGGYATTETETETESDQEELPKKLPVKRAKVKAKAPSKKRKKVQSKISNNKDAASKRVKHSKKTKEESLLEKSVNDWASSLNNHFSEVEETFLICE</sequence>
<protein>
    <submittedName>
        <fullName evidence="2">Uncharacterized protein</fullName>
    </submittedName>
</protein>
<proteinExistence type="predicted"/>
<feature type="compositionally biased region" description="Basic residues" evidence="1">
    <location>
        <begin position="804"/>
        <end position="824"/>
    </location>
</feature>
<organism evidence="2 3">
    <name type="scientific">Petrolisthes manimaculis</name>
    <dbReference type="NCBI Taxonomy" id="1843537"/>
    <lineage>
        <taxon>Eukaryota</taxon>
        <taxon>Metazoa</taxon>
        <taxon>Ecdysozoa</taxon>
        <taxon>Arthropoda</taxon>
        <taxon>Crustacea</taxon>
        <taxon>Multicrustacea</taxon>
        <taxon>Malacostraca</taxon>
        <taxon>Eumalacostraca</taxon>
        <taxon>Eucarida</taxon>
        <taxon>Decapoda</taxon>
        <taxon>Pleocyemata</taxon>
        <taxon>Anomura</taxon>
        <taxon>Galatheoidea</taxon>
        <taxon>Porcellanidae</taxon>
        <taxon>Petrolisthes</taxon>
    </lineage>
</organism>
<comment type="caution">
    <text evidence="2">The sequence shown here is derived from an EMBL/GenBank/DDBJ whole genome shotgun (WGS) entry which is preliminary data.</text>
</comment>
<gene>
    <name evidence="2" type="ORF">Pmani_005484</name>
</gene>
<dbReference type="AlphaFoldDB" id="A0AAE1QBL5"/>
<keyword evidence="3" id="KW-1185">Reference proteome</keyword>
<feature type="compositionally biased region" description="Basic and acidic residues" evidence="1">
    <location>
        <begin position="133"/>
        <end position="142"/>
    </location>
</feature>
<name>A0AAE1QBL5_9EUCA</name>
<feature type="compositionally biased region" description="Polar residues" evidence="1">
    <location>
        <begin position="120"/>
        <end position="132"/>
    </location>
</feature>
<evidence type="ECO:0000256" key="1">
    <source>
        <dbReference type="SAM" id="MobiDB-lite"/>
    </source>
</evidence>
<feature type="region of interest" description="Disordered" evidence="1">
    <location>
        <begin position="255"/>
        <end position="304"/>
    </location>
</feature>
<feature type="region of interest" description="Disordered" evidence="1">
    <location>
        <begin position="96"/>
        <end position="208"/>
    </location>
</feature>
<feature type="region of interest" description="Disordered" evidence="1">
    <location>
        <begin position="787"/>
        <end position="848"/>
    </location>
</feature>
<feature type="region of interest" description="Disordered" evidence="1">
    <location>
        <begin position="1"/>
        <end position="68"/>
    </location>
</feature>
<dbReference type="Proteomes" id="UP001292094">
    <property type="component" value="Unassembled WGS sequence"/>
</dbReference>
<feature type="compositionally biased region" description="Basic and acidic residues" evidence="1">
    <location>
        <begin position="192"/>
        <end position="205"/>
    </location>
</feature>
<evidence type="ECO:0000313" key="3">
    <source>
        <dbReference type="Proteomes" id="UP001292094"/>
    </source>
</evidence>